<dbReference type="RefSeq" id="XP_001579479.1">
    <property type="nucleotide sequence ID" value="XM_001579429.1"/>
</dbReference>
<gene>
    <name evidence="1" type="ORF">TVAG_083460</name>
</gene>
<reference evidence="1" key="2">
    <citation type="journal article" date="2007" name="Science">
        <title>Draft genome sequence of the sexually transmitted pathogen Trichomonas vaginalis.</title>
        <authorList>
            <person name="Carlton J.M."/>
            <person name="Hirt R.P."/>
            <person name="Silva J.C."/>
            <person name="Delcher A.L."/>
            <person name="Schatz M."/>
            <person name="Zhao Q."/>
            <person name="Wortman J.R."/>
            <person name="Bidwell S.L."/>
            <person name="Alsmark U.C.M."/>
            <person name="Besteiro S."/>
            <person name="Sicheritz-Ponten T."/>
            <person name="Noel C.J."/>
            <person name="Dacks J.B."/>
            <person name="Foster P.G."/>
            <person name="Simillion C."/>
            <person name="Van de Peer Y."/>
            <person name="Miranda-Saavedra D."/>
            <person name="Barton G.J."/>
            <person name="Westrop G.D."/>
            <person name="Mueller S."/>
            <person name="Dessi D."/>
            <person name="Fiori P.L."/>
            <person name="Ren Q."/>
            <person name="Paulsen I."/>
            <person name="Zhang H."/>
            <person name="Bastida-Corcuera F.D."/>
            <person name="Simoes-Barbosa A."/>
            <person name="Brown M.T."/>
            <person name="Hayes R.D."/>
            <person name="Mukherjee M."/>
            <person name="Okumura C.Y."/>
            <person name="Schneider R."/>
            <person name="Smith A.J."/>
            <person name="Vanacova S."/>
            <person name="Villalvazo M."/>
            <person name="Haas B.J."/>
            <person name="Pertea M."/>
            <person name="Feldblyum T.V."/>
            <person name="Utterback T.R."/>
            <person name="Shu C.L."/>
            <person name="Osoegawa K."/>
            <person name="de Jong P.J."/>
            <person name="Hrdy I."/>
            <person name="Horvathova L."/>
            <person name="Zubacova Z."/>
            <person name="Dolezal P."/>
            <person name="Malik S.B."/>
            <person name="Logsdon J.M. Jr."/>
            <person name="Henze K."/>
            <person name="Gupta A."/>
            <person name="Wang C.C."/>
            <person name="Dunne R.L."/>
            <person name="Upcroft J.A."/>
            <person name="Upcroft P."/>
            <person name="White O."/>
            <person name="Salzberg S.L."/>
            <person name="Tang P."/>
            <person name="Chiu C.-H."/>
            <person name="Lee Y.-S."/>
            <person name="Embley T.M."/>
            <person name="Coombs G.H."/>
            <person name="Mottram J.C."/>
            <person name="Tachezy J."/>
            <person name="Fraser-Liggett C.M."/>
            <person name="Johnson P.J."/>
        </authorList>
    </citation>
    <scope>NUCLEOTIDE SEQUENCE [LARGE SCALE GENOMIC DNA]</scope>
    <source>
        <strain evidence="1">G3</strain>
    </source>
</reference>
<name>A2DM73_TRIV3</name>
<dbReference type="VEuPathDB" id="TrichDB:TVAGG3_0983880"/>
<keyword evidence="2" id="KW-1185">Reference proteome</keyword>
<evidence type="ECO:0000313" key="1">
    <source>
        <dbReference type="EMBL" id="EAY18493.1"/>
    </source>
</evidence>
<protein>
    <submittedName>
        <fullName evidence="1">Uncharacterized protein</fullName>
    </submittedName>
</protein>
<dbReference type="VEuPathDB" id="TrichDB:TVAG_083460"/>
<dbReference type="EMBL" id="DS113218">
    <property type="protein sequence ID" value="EAY18493.1"/>
    <property type="molecule type" value="Genomic_DNA"/>
</dbReference>
<dbReference type="PANTHER" id="PTHR24159:SF5">
    <property type="entry name" value="ANK_REP_REGION DOMAIN-CONTAINING PROTEIN"/>
    <property type="match status" value="1"/>
</dbReference>
<organism evidence="1 2">
    <name type="scientific">Trichomonas vaginalis (strain ATCC PRA-98 / G3)</name>
    <dbReference type="NCBI Taxonomy" id="412133"/>
    <lineage>
        <taxon>Eukaryota</taxon>
        <taxon>Metamonada</taxon>
        <taxon>Parabasalia</taxon>
        <taxon>Trichomonadida</taxon>
        <taxon>Trichomonadidae</taxon>
        <taxon>Trichomonas</taxon>
    </lineage>
</organism>
<dbReference type="KEGG" id="tva:5464001"/>
<reference evidence="1" key="1">
    <citation type="submission" date="2006-10" db="EMBL/GenBank/DDBJ databases">
        <authorList>
            <person name="Amadeo P."/>
            <person name="Zhao Q."/>
            <person name="Wortman J."/>
            <person name="Fraser-Liggett C."/>
            <person name="Carlton J."/>
        </authorList>
    </citation>
    <scope>NUCLEOTIDE SEQUENCE</scope>
    <source>
        <strain evidence="1">G3</strain>
    </source>
</reference>
<dbReference type="Proteomes" id="UP000001542">
    <property type="component" value="Unassembled WGS sequence"/>
</dbReference>
<dbReference type="InParanoid" id="A2DM73"/>
<sequence length="168" mass="19570">MTSSEQSKNETGCYFSDIKPIEIFKYPSQASNIIWSVNSNNMLQISSQIIELITNNKIPIQMSLNLIDVISQIRVKDIKLFAELYQKILNEFSCIIKPKNDKLATLLYYKGIKFENFKPTFEEEEILNLYYIAWDKVDDLKSKFPNLDINEKIDYRITSLDCAIKFGS</sequence>
<dbReference type="PANTHER" id="PTHR24159">
    <property type="match status" value="1"/>
</dbReference>
<evidence type="ECO:0000313" key="2">
    <source>
        <dbReference type="Proteomes" id="UP000001542"/>
    </source>
</evidence>
<dbReference type="AlphaFoldDB" id="A2DM73"/>
<accession>A2DM73</accession>
<proteinExistence type="predicted"/>